<keyword evidence="1" id="KW-0472">Membrane</keyword>
<accession>A0ABV5FID5</accession>
<reference evidence="2 3" key="1">
    <citation type="submission" date="2024-09" db="EMBL/GenBank/DDBJ databases">
        <authorList>
            <person name="Sun Q."/>
            <person name="Mori K."/>
        </authorList>
    </citation>
    <scope>NUCLEOTIDE SEQUENCE [LARGE SCALE GENOMIC DNA]</scope>
    <source>
        <strain evidence="2 3">CECT 7908</strain>
    </source>
</reference>
<dbReference type="Proteomes" id="UP001589589">
    <property type="component" value="Unassembled WGS sequence"/>
</dbReference>
<keyword evidence="3" id="KW-1185">Reference proteome</keyword>
<keyword evidence="1" id="KW-0812">Transmembrane</keyword>
<proteinExistence type="predicted"/>
<dbReference type="EMBL" id="JBHMEX010000012">
    <property type="protein sequence ID" value="MFB9062931.1"/>
    <property type="molecule type" value="Genomic_DNA"/>
</dbReference>
<evidence type="ECO:0000256" key="1">
    <source>
        <dbReference type="SAM" id="Phobius"/>
    </source>
</evidence>
<dbReference type="RefSeq" id="WP_290265685.1">
    <property type="nucleotide sequence ID" value="NZ_JAUFQQ010000005.1"/>
</dbReference>
<evidence type="ECO:0000313" key="3">
    <source>
        <dbReference type="Proteomes" id="UP001589589"/>
    </source>
</evidence>
<name>A0ABV5FID5_9FLAO</name>
<evidence type="ECO:0008006" key="4">
    <source>
        <dbReference type="Google" id="ProtNLM"/>
    </source>
</evidence>
<comment type="caution">
    <text evidence="2">The sequence shown here is derived from an EMBL/GenBank/DDBJ whole genome shotgun (WGS) entry which is preliminary data.</text>
</comment>
<evidence type="ECO:0000313" key="2">
    <source>
        <dbReference type="EMBL" id="MFB9062931.1"/>
    </source>
</evidence>
<sequence>MKSEENSKPSLLAIVIMTLFSISTLMMMLFIFEFSSNYKIIKEQNQFKKIKVKIDSSEVIRSSSGKSSSSSYTTYYYFDKGSSLKIQDTKGALFSYNSPNYEIQKYMSNHMDSINLWHLNKENIKYAPENETKINTSEESENNLRVSIYFLIYVIFTTLVFKFNKQIFKKEDTKE</sequence>
<organism evidence="2 3">
    <name type="scientific">Flavobacterium branchiarum</name>
    <dbReference type="NCBI Taxonomy" id="1114870"/>
    <lineage>
        <taxon>Bacteria</taxon>
        <taxon>Pseudomonadati</taxon>
        <taxon>Bacteroidota</taxon>
        <taxon>Flavobacteriia</taxon>
        <taxon>Flavobacteriales</taxon>
        <taxon>Flavobacteriaceae</taxon>
        <taxon>Flavobacterium</taxon>
    </lineage>
</organism>
<feature type="transmembrane region" description="Helical" evidence="1">
    <location>
        <begin position="146"/>
        <end position="164"/>
    </location>
</feature>
<keyword evidence="1" id="KW-1133">Transmembrane helix</keyword>
<feature type="transmembrane region" description="Helical" evidence="1">
    <location>
        <begin position="12"/>
        <end position="32"/>
    </location>
</feature>
<gene>
    <name evidence="2" type="ORF">ACFFUQ_02790</name>
</gene>
<protein>
    <recommendedName>
        <fullName evidence="4">DUF3592 domain-containing protein</fullName>
    </recommendedName>
</protein>